<proteinExistence type="predicted"/>
<sequence length="316" mass="35149">MENNPQQRPRTSGALLAALIIMTGLAGVSSYLYFNQKQVSENQEVTIAERVEELSNTRVKLDSISTALDAKIAEVKKLGGNVDELLKVKAQLENDKAALRKGNAANTRALMAKYDAKIKEYEGFLMEKDTLIAQMQRENGVLKTTNETLNTENTSLRTERQVARDSVRTFVAQNEDLTAKVTRAAALKAQNVKVYAVSNKGKVKEDDAYKAKRLDKIKLEYTLLDNPLTREEPKEVFVRVLDPDGAIVSDMANGSGTFQVDGNETVYTTKQTVNYTNNTQKVELLYTRGIPYKPGKYTIELYSEGFKIGSGAFAVR</sequence>
<accession>A0A1S2VGJ4</accession>
<dbReference type="Proteomes" id="UP000181790">
    <property type="component" value="Unassembled WGS sequence"/>
</dbReference>
<keyword evidence="2" id="KW-0472">Membrane</keyword>
<feature type="transmembrane region" description="Helical" evidence="2">
    <location>
        <begin position="12"/>
        <end position="34"/>
    </location>
</feature>
<dbReference type="RefSeq" id="WP_071504477.1">
    <property type="nucleotide sequence ID" value="NZ_MORL01000009.1"/>
</dbReference>
<evidence type="ECO:0000313" key="4">
    <source>
        <dbReference type="Proteomes" id="UP000181790"/>
    </source>
</evidence>
<comment type="caution">
    <text evidence="3">The sequence shown here is derived from an EMBL/GenBank/DDBJ whole genome shotgun (WGS) entry which is preliminary data.</text>
</comment>
<keyword evidence="2" id="KW-0812">Transmembrane</keyword>
<gene>
    <name evidence="3" type="ORF">BLX24_17495</name>
</gene>
<evidence type="ECO:0000313" key="3">
    <source>
        <dbReference type="EMBL" id="OIN57887.1"/>
    </source>
</evidence>
<keyword evidence="2" id="KW-1133">Transmembrane helix</keyword>
<organism evidence="3 4">
    <name type="scientific">Arsenicibacter rosenii</name>
    <dbReference type="NCBI Taxonomy" id="1750698"/>
    <lineage>
        <taxon>Bacteria</taxon>
        <taxon>Pseudomonadati</taxon>
        <taxon>Bacteroidota</taxon>
        <taxon>Cytophagia</taxon>
        <taxon>Cytophagales</taxon>
        <taxon>Spirosomataceae</taxon>
        <taxon>Arsenicibacter</taxon>
    </lineage>
</organism>
<protein>
    <recommendedName>
        <fullName evidence="5">Chromosome segregation protein SMC</fullName>
    </recommendedName>
</protein>
<feature type="coiled-coil region" evidence="1">
    <location>
        <begin position="75"/>
        <end position="102"/>
    </location>
</feature>
<evidence type="ECO:0008006" key="5">
    <source>
        <dbReference type="Google" id="ProtNLM"/>
    </source>
</evidence>
<dbReference type="EMBL" id="MORL01000009">
    <property type="protein sequence ID" value="OIN57887.1"/>
    <property type="molecule type" value="Genomic_DNA"/>
</dbReference>
<dbReference type="OrthoDB" id="848185at2"/>
<dbReference type="AlphaFoldDB" id="A0A1S2VGJ4"/>
<keyword evidence="1" id="KW-0175">Coiled coil</keyword>
<evidence type="ECO:0000256" key="1">
    <source>
        <dbReference type="SAM" id="Coils"/>
    </source>
</evidence>
<reference evidence="3 4" key="1">
    <citation type="submission" date="2016-10" db="EMBL/GenBank/DDBJ databases">
        <title>Arsenicibacter rosenii gen. nov., sp. nov., an efficient arsenic-methylating bacterium isolated from an arsenic-contaminated paddy soil.</title>
        <authorList>
            <person name="Huang K."/>
        </authorList>
    </citation>
    <scope>NUCLEOTIDE SEQUENCE [LARGE SCALE GENOMIC DNA]</scope>
    <source>
        <strain evidence="3 4">SM-1</strain>
    </source>
</reference>
<keyword evidence="4" id="KW-1185">Reference proteome</keyword>
<evidence type="ECO:0000256" key="2">
    <source>
        <dbReference type="SAM" id="Phobius"/>
    </source>
</evidence>
<name>A0A1S2VGJ4_9BACT</name>